<keyword evidence="5" id="KW-0547">Nucleotide-binding</keyword>
<keyword evidence="6" id="KW-0378">Hydrolase</keyword>
<evidence type="ECO:0000256" key="6">
    <source>
        <dbReference type="ARBA" id="ARBA00022801"/>
    </source>
</evidence>
<dbReference type="PANTHER" id="PTHR13045">
    <property type="entry name" value="5'-NUCLEOTIDASE"/>
    <property type="match status" value="1"/>
</dbReference>
<evidence type="ECO:0000256" key="3">
    <source>
        <dbReference type="ARBA" id="ARBA00012643"/>
    </source>
</evidence>
<dbReference type="GO" id="GO:0009117">
    <property type="term" value="P:nucleotide metabolic process"/>
    <property type="evidence" value="ECO:0007669"/>
    <property type="project" value="UniProtKB-KW"/>
</dbReference>
<evidence type="ECO:0000256" key="8">
    <source>
        <dbReference type="ARBA" id="ARBA00023080"/>
    </source>
</evidence>
<dbReference type="AlphaFoldDB" id="A0A1B6HQA0"/>
<sequence length="285" mass="32415">MEVKQNIDSLVKMFLLSNVVLKDEEDFKNKLSTIVTDGVDNLQFVADFDDTLTKNTVNGKKTFNSFEIFCKTKTLSQSFLDRGTELFVNMKPLLTKHDLTKEEQKQVDDVLEKIIALIVGEKVNIEDVYECVDQVNTPLKDGCRETLSLLASHRVPIIIVSAGSGDVINYLVRGYGARVVANFYIFDEGRITDYLRPGVGLYNKNQRALPVDDDRHNIVLLGDHTWDSKMADNVPNVKTILKVGFFYGNDEMKMKRYLEHYDVLLLNDESTDKINDMFRLVAGIS</sequence>
<comment type="similarity">
    <text evidence="2">Belongs to the pyrimidine 5'-nucleotidase family.</text>
</comment>
<dbReference type="Pfam" id="PF05822">
    <property type="entry name" value="UMPH-1"/>
    <property type="match status" value="1"/>
</dbReference>
<dbReference type="Gene3D" id="3.40.50.1000">
    <property type="entry name" value="HAD superfamily/HAD-like"/>
    <property type="match status" value="1"/>
</dbReference>
<protein>
    <recommendedName>
        <fullName evidence="3">5'-nucleotidase</fullName>
        <ecNumber evidence="3">3.1.3.5</ecNumber>
    </recommendedName>
</protein>
<name>A0A1B6HQA0_9HEMI</name>
<keyword evidence="4" id="KW-0479">Metal-binding</keyword>
<dbReference type="EMBL" id="GECU01030850">
    <property type="protein sequence ID" value="JAS76856.1"/>
    <property type="molecule type" value="Transcribed_RNA"/>
</dbReference>
<dbReference type="InterPro" id="IPR036412">
    <property type="entry name" value="HAD-like_sf"/>
</dbReference>
<accession>A0A1B6HQA0</accession>
<evidence type="ECO:0000256" key="5">
    <source>
        <dbReference type="ARBA" id="ARBA00022741"/>
    </source>
</evidence>
<proteinExistence type="inferred from homology"/>
<evidence type="ECO:0000313" key="9">
    <source>
        <dbReference type="EMBL" id="JAS76856.1"/>
    </source>
</evidence>
<evidence type="ECO:0000256" key="7">
    <source>
        <dbReference type="ARBA" id="ARBA00022842"/>
    </source>
</evidence>
<dbReference type="Gene3D" id="1.10.150.340">
    <property type="entry name" value="Pyrimidine 5'-nucleotidase (UMPH-1), N-terminal domain"/>
    <property type="match status" value="1"/>
</dbReference>
<evidence type="ECO:0000256" key="1">
    <source>
        <dbReference type="ARBA" id="ARBA00000815"/>
    </source>
</evidence>
<dbReference type="InterPro" id="IPR006434">
    <property type="entry name" value="Pyrimidine_nucleotidase_eu"/>
</dbReference>
<dbReference type="GO" id="GO:0000287">
    <property type="term" value="F:magnesium ion binding"/>
    <property type="evidence" value="ECO:0007669"/>
    <property type="project" value="InterPro"/>
</dbReference>
<reference evidence="9" key="1">
    <citation type="submission" date="2015-11" db="EMBL/GenBank/DDBJ databases">
        <title>De novo transcriptome assembly of four potential Pierce s Disease insect vectors from Arizona vineyards.</title>
        <authorList>
            <person name="Tassone E.E."/>
        </authorList>
    </citation>
    <scope>NUCLEOTIDE SEQUENCE</scope>
</reference>
<dbReference type="GO" id="GO:0008253">
    <property type="term" value="F:5'-nucleotidase activity"/>
    <property type="evidence" value="ECO:0007669"/>
    <property type="project" value="UniProtKB-EC"/>
</dbReference>
<evidence type="ECO:0000256" key="4">
    <source>
        <dbReference type="ARBA" id="ARBA00022723"/>
    </source>
</evidence>
<organism evidence="9">
    <name type="scientific">Homalodisca liturata</name>
    <dbReference type="NCBI Taxonomy" id="320908"/>
    <lineage>
        <taxon>Eukaryota</taxon>
        <taxon>Metazoa</taxon>
        <taxon>Ecdysozoa</taxon>
        <taxon>Arthropoda</taxon>
        <taxon>Hexapoda</taxon>
        <taxon>Insecta</taxon>
        <taxon>Pterygota</taxon>
        <taxon>Neoptera</taxon>
        <taxon>Paraneoptera</taxon>
        <taxon>Hemiptera</taxon>
        <taxon>Auchenorrhyncha</taxon>
        <taxon>Membracoidea</taxon>
        <taxon>Cicadellidae</taxon>
        <taxon>Cicadellinae</taxon>
        <taxon>Proconiini</taxon>
        <taxon>Homalodisca</taxon>
    </lineage>
</organism>
<dbReference type="EC" id="3.1.3.5" evidence="3"/>
<dbReference type="InterPro" id="IPR023214">
    <property type="entry name" value="HAD_sf"/>
</dbReference>
<dbReference type="PANTHER" id="PTHR13045:SF0">
    <property type="entry name" value="7-METHYLGUANOSINE PHOSPHATE-SPECIFIC 5'-NUCLEOTIDASE"/>
    <property type="match status" value="1"/>
</dbReference>
<keyword evidence="8" id="KW-0546">Nucleotide metabolism</keyword>
<dbReference type="SUPFAM" id="SSF56784">
    <property type="entry name" value="HAD-like"/>
    <property type="match status" value="1"/>
</dbReference>
<gene>
    <name evidence="9" type="ORF">g.32808</name>
</gene>
<dbReference type="GO" id="GO:0000166">
    <property type="term" value="F:nucleotide binding"/>
    <property type="evidence" value="ECO:0007669"/>
    <property type="project" value="UniProtKB-KW"/>
</dbReference>
<keyword evidence="7" id="KW-0460">Magnesium</keyword>
<comment type="catalytic activity">
    <reaction evidence="1">
        <text>a ribonucleoside 5'-phosphate + H2O = a ribonucleoside + phosphate</text>
        <dbReference type="Rhea" id="RHEA:12484"/>
        <dbReference type="ChEBI" id="CHEBI:15377"/>
        <dbReference type="ChEBI" id="CHEBI:18254"/>
        <dbReference type="ChEBI" id="CHEBI:43474"/>
        <dbReference type="ChEBI" id="CHEBI:58043"/>
        <dbReference type="EC" id="3.1.3.5"/>
    </reaction>
</comment>
<dbReference type="GO" id="GO:0005737">
    <property type="term" value="C:cytoplasm"/>
    <property type="evidence" value="ECO:0007669"/>
    <property type="project" value="InterPro"/>
</dbReference>
<evidence type="ECO:0000256" key="2">
    <source>
        <dbReference type="ARBA" id="ARBA00008389"/>
    </source>
</evidence>